<dbReference type="Proteomes" id="UP000000600">
    <property type="component" value="Unassembled WGS sequence"/>
</dbReference>
<dbReference type="InParanoid" id="A0CKM9"/>
<dbReference type="AlphaFoldDB" id="A0CKM9"/>
<proteinExistence type="predicted"/>
<accession>A0CKM9</accession>
<dbReference type="RefSeq" id="XP_001438743.1">
    <property type="nucleotide sequence ID" value="XM_001438706.1"/>
</dbReference>
<evidence type="ECO:0000313" key="1">
    <source>
        <dbReference type="EMBL" id="CAK71346.1"/>
    </source>
</evidence>
<reference evidence="1 2" key="1">
    <citation type="journal article" date="2006" name="Nature">
        <title>Global trends of whole-genome duplications revealed by the ciliate Paramecium tetraurelia.</title>
        <authorList>
            <consortium name="Genoscope"/>
            <person name="Aury J.-M."/>
            <person name="Jaillon O."/>
            <person name="Duret L."/>
            <person name="Noel B."/>
            <person name="Jubin C."/>
            <person name="Porcel B.M."/>
            <person name="Segurens B."/>
            <person name="Daubin V."/>
            <person name="Anthouard V."/>
            <person name="Aiach N."/>
            <person name="Arnaiz O."/>
            <person name="Billaut A."/>
            <person name="Beisson J."/>
            <person name="Blanc I."/>
            <person name="Bouhouche K."/>
            <person name="Camara F."/>
            <person name="Duharcourt S."/>
            <person name="Guigo R."/>
            <person name="Gogendeau D."/>
            <person name="Katinka M."/>
            <person name="Keller A.-M."/>
            <person name="Kissmehl R."/>
            <person name="Klotz C."/>
            <person name="Koll F."/>
            <person name="Le Moue A."/>
            <person name="Lepere C."/>
            <person name="Malinsky S."/>
            <person name="Nowacki M."/>
            <person name="Nowak J.K."/>
            <person name="Plattner H."/>
            <person name="Poulain J."/>
            <person name="Ruiz F."/>
            <person name="Serrano V."/>
            <person name="Zagulski M."/>
            <person name="Dessen P."/>
            <person name="Betermier M."/>
            <person name="Weissenbach J."/>
            <person name="Scarpelli C."/>
            <person name="Schachter V."/>
            <person name="Sperling L."/>
            <person name="Meyer E."/>
            <person name="Cohen J."/>
            <person name="Wincker P."/>
        </authorList>
    </citation>
    <scope>NUCLEOTIDE SEQUENCE [LARGE SCALE GENOMIC DNA]</scope>
    <source>
        <strain evidence="1 2">Stock d4-2</strain>
    </source>
</reference>
<dbReference type="OrthoDB" id="282387at2759"/>
<dbReference type="HOGENOM" id="CLU_184079_0_0_1"/>
<keyword evidence="2" id="KW-1185">Reference proteome</keyword>
<protein>
    <submittedName>
        <fullName evidence="1">Uncharacterized protein</fullName>
    </submittedName>
</protein>
<organism evidence="1 2">
    <name type="scientific">Paramecium tetraurelia</name>
    <dbReference type="NCBI Taxonomy" id="5888"/>
    <lineage>
        <taxon>Eukaryota</taxon>
        <taxon>Sar</taxon>
        <taxon>Alveolata</taxon>
        <taxon>Ciliophora</taxon>
        <taxon>Intramacronucleata</taxon>
        <taxon>Oligohymenophorea</taxon>
        <taxon>Peniculida</taxon>
        <taxon>Parameciidae</taxon>
        <taxon>Paramecium</taxon>
    </lineage>
</organism>
<dbReference type="GeneID" id="5024528"/>
<dbReference type="EMBL" id="CT868096">
    <property type="protein sequence ID" value="CAK71346.1"/>
    <property type="molecule type" value="Genomic_DNA"/>
</dbReference>
<dbReference type="eggNOG" id="ENOG502SVQ5">
    <property type="taxonomic scope" value="Eukaryota"/>
</dbReference>
<evidence type="ECO:0000313" key="2">
    <source>
        <dbReference type="Proteomes" id="UP000000600"/>
    </source>
</evidence>
<dbReference type="OMA" id="MQACINR"/>
<name>A0CKM9_PARTE</name>
<sequence length="97" mass="11520">MSYIGINTSGGINPCITFYERMQACINKENLPNKMGVQLKDWTFQNCVNRRKQYALNYKIQQELHKNRILVLPTYDVENDRFVSKYQNATEVFQQKH</sequence>
<dbReference type="KEGG" id="ptm:GSPATT00001060001"/>
<gene>
    <name evidence="1" type="ORF">GSPATT00001060001</name>
</gene>
<dbReference type="STRING" id="5888.A0CKM9"/>